<organism evidence="1 2">
    <name type="scientific">Paenibacillus oralis</name>
    <dbReference type="NCBI Taxonomy" id="2490856"/>
    <lineage>
        <taxon>Bacteria</taxon>
        <taxon>Bacillati</taxon>
        <taxon>Bacillota</taxon>
        <taxon>Bacilli</taxon>
        <taxon>Bacillales</taxon>
        <taxon>Paenibacillaceae</taxon>
        <taxon>Paenibacillus</taxon>
    </lineage>
</organism>
<name>A0A3P3U6V6_9BACL</name>
<evidence type="ECO:0000313" key="2">
    <source>
        <dbReference type="Proteomes" id="UP000267017"/>
    </source>
</evidence>
<gene>
    <name evidence="1" type="ORF">EHV15_26700</name>
</gene>
<reference evidence="1 2" key="1">
    <citation type="submission" date="2018-11" db="EMBL/GenBank/DDBJ databases">
        <title>Genome sequencing of Paenibacillus sp. KCOM 3021 (= ChDC PVNT-B20).</title>
        <authorList>
            <person name="Kook J.-K."/>
            <person name="Park S.-N."/>
            <person name="Lim Y.K."/>
        </authorList>
    </citation>
    <scope>NUCLEOTIDE SEQUENCE [LARGE SCALE GENOMIC DNA]</scope>
    <source>
        <strain evidence="1 2">KCOM 3021</strain>
    </source>
</reference>
<dbReference type="EMBL" id="RRCN01000001">
    <property type="protein sequence ID" value="RRJ66101.1"/>
    <property type="molecule type" value="Genomic_DNA"/>
</dbReference>
<protein>
    <submittedName>
        <fullName evidence="1">Uncharacterized protein</fullName>
    </submittedName>
</protein>
<sequence length="90" mass="10286">MEVNAGTELQPFTSRYNSEQACMPKLFRTYLLLHQIFSSPELVCFSATCSNGIIVQSLRTASIDLPRPPRKEYFNSLKICSFINPFIYSN</sequence>
<keyword evidence="2" id="KW-1185">Reference proteome</keyword>
<evidence type="ECO:0000313" key="1">
    <source>
        <dbReference type="EMBL" id="RRJ66101.1"/>
    </source>
</evidence>
<accession>A0A3P3U6V6</accession>
<dbReference type="RefSeq" id="WP_128633895.1">
    <property type="nucleotide sequence ID" value="NZ_RRCN01000001.1"/>
</dbReference>
<dbReference type="Proteomes" id="UP000267017">
    <property type="component" value="Unassembled WGS sequence"/>
</dbReference>
<proteinExistence type="predicted"/>
<comment type="caution">
    <text evidence="1">The sequence shown here is derived from an EMBL/GenBank/DDBJ whole genome shotgun (WGS) entry which is preliminary data.</text>
</comment>
<dbReference type="AlphaFoldDB" id="A0A3P3U6V6"/>